<reference evidence="2" key="2">
    <citation type="submission" date="2019-02" db="EMBL/GenBank/DDBJ databases">
        <title>Opniocepnalus argus Var Kimnra genome.</title>
        <authorList>
            <person name="Zhou C."/>
            <person name="Xiao S."/>
        </authorList>
    </citation>
    <scope>NUCLEOTIDE SEQUENCE [LARGE SCALE GENOMIC DNA]</scope>
</reference>
<keyword evidence="2" id="KW-1185">Reference proteome</keyword>
<organism evidence="1 2">
    <name type="scientific">Channa argus</name>
    <name type="common">Northern snakehead</name>
    <name type="synonym">Ophicephalus argus</name>
    <dbReference type="NCBI Taxonomy" id="215402"/>
    <lineage>
        <taxon>Eukaryota</taxon>
        <taxon>Metazoa</taxon>
        <taxon>Chordata</taxon>
        <taxon>Craniata</taxon>
        <taxon>Vertebrata</taxon>
        <taxon>Euteleostomi</taxon>
        <taxon>Actinopterygii</taxon>
        <taxon>Neopterygii</taxon>
        <taxon>Teleostei</taxon>
        <taxon>Neoteleostei</taxon>
        <taxon>Acanthomorphata</taxon>
        <taxon>Anabantaria</taxon>
        <taxon>Anabantiformes</taxon>
        <taxon>Channoidei</taxon>
        <taxon>Channidae</taxon>
        <taxon>Channa</taxon>
    </lineage>
</organism>
<gene>
    <name evidence="1" type="ORF">EXN66_Car002122</name>
</gene>
<name>A0A6G1P826_CHAAH</name>
<evidence type="ECO:0000313" key="1">
    <source>
        <dbReference type="EMBL" id="KAF3686450.1"/>
    </source>
</evidence>
<dbReference type="Proteomes" id="UP000503349">
    <property type="component" value="Chromosome 2"/>
</dbReference>
<dbReference type="AlphaFoldDB" id="A0A6G1P826"/>
<accession>A0A6G1P826</accession>
<sequence length="51" mass="5786">MDQSCLLAGASHQKCHKTEQVYKGRVIEDWATLRITSYKYDALYSISVSCS</sequence>
<protein>
    <submittedName>
        <fullName evidence="1">Uncharacterized protein</fullName>
    </submittedName>
</protein>
<evidence type="ECO:0000313" key="2">
    <source>
        <dbReference type="Proteomes" id="UP000503349"/>
    </source>
</evidence>
<proteinExistence type="predicted"/>
<reference evidence="1 2" key="1">
    <citation type="submission" date="2019-02" db="EMBL/GenBank/DDBJ databases">
        <title>Opniocepnalus argus genome.</title>
        <authorList>
            <person name="Zhou C."/>
            <person name="Xiao S."/>
        </authorList>
    </citation>
    <scope>NUCLEOTIDE SEQUENCE [LARGE SCALE GENOMIC DNA]</scope>
    <source>
        <strain evidence="1">OARG1902GOOAL</strain>
        <tissue evidence="1">Muscle</tissue>
    </source>
</reference>
<dbReference type="EMBL" id="CM015713">
    <property type="protein sequence ID" value="KAF3686450.1"/>
    <property type="molecule type" value="Genomic_DNA"/>
</dbReference>